<proteinExistence type="predicted"/>
<dbReference type="PROSITE" id="PS50850">
    <property type="entry name" value="MFS"/>
    <property type="match status" value="1"/>
</dbReference>
<dbReference type="Pfam" id="PF07690">
    <property type="entry name" value="MFS_1"/>
    <property type="match status" value="1"/>
</dbReference>
<keyword evidence="10" id="KW-1185">Reference proteome</keyword>
<feature type="transmembrane region" description="Helical" evidence="7">
    <location>
        <begin position="179"/>
        <end position="197"/>
    </location>
</feature>
<feature type="transmembrane region" description="Helical" evidence="7">
    <location>
        <begin position="55"/>
        <end position="76"/>
    </location>
</feature>
<name>A0A1G9FZB5_9ACTN</name>
<comment type="subcellular location">
    <subcellularLocation>
        <location evidence="1">Cell membrane</location>
        <topology evidence="1">Multi-pass membrane protein</topology>
    </subcellularLocation>
</comment>
<feature type="domain" description="Major facilitator superfamily (MFS) profile" evidence="8">
    <location>
        <begin position="22"/>
        <end position="464"/>
    </location>
</feature>
<reference evidence="10" key="1">
    <citation type="submission" date="2016-10" db="EMBL/GenBank/DDBJ databases">
        <authorList>
            <person name="Varghese N."/>
            <person name="Submissions S."/>
        </authorList>
    </citation>
    <scope>NUCLEOTIDE SEQUENCE [LARGE SCALE GENOMIC DNA]</scope>
    <source>
        <strain evidence="10">CGMCC 4.3147</strain>
    </source>
</reference>
<feature type="transmembrane region" description="Helical" evidence="7">
    <location>
        <begin position="119"/>
        <end position="138"/>
    </location>
</feature>
<evidence type="ECO:0000256" key="6">
    <source>
        <dbReference type="ARBA" id="ARBA00023136"/>
    </source>
</evidence>
<feature type="transmembrane region" description="Helical" evidence="7">
    <location>
        <begin position="370"/>
        <end position="392"/>
    </location>
</feature>
<feature type="transmembrane region" description="Helical" evidence="7">
    <location>
        <begin position="413"/>
        <end position="432"/>
    </location>
</feature>
<dbReference type="SUPFAM" id="SSF103473">
    <property type="entry name" value="MFS general substrate transporter"/>
    <property type="match status" value="1"/>
</dbReference>
<dbReference type="AlphaFoldDB" id="A0A1G9FZB5"/>
<accession>A0A1G9FZB5</accession>
<feature type="transmembrane region" description="Helical" evidence="7">
    <location>
        <begin position="21"/>
        <end position="43"/>
    </location>
</feature>
<feature type="transmembrane region" description="Helical" evidence="7">
    <location>
        <begin position="341"/>
        <end position="358"/>
    </location>
</feature>
<dbReference type="EMBL" id="FNGF01000002">
    <property type="protein sequence ID" value="SDK93707.1"/>
    <property type="molecule type" value="Genomic_DNA"/>
</dbReference>
<evidence type="ECO:0000256" key="2">
    <source>
        <dbReference type="ARBA" id="ARBA00022448"/>
    </source>
</evidence>
<feature type="transmembrane region" description="Helical" evidence="7">
    <location>
        <begin position="438"/>
        <end position="458"/>
    </location>
</feature>
<keyword evidence="3" id="KW-1003">Cell membrane</keyword>
<feature type="transmembrane region" description="Helical" evidence="7">
    <location>
        <begin position="209"/>
        <end position="228"/>
    </location>
</feature>
<dbReference type="InterPro" id="IPR011701">
    <property type="entry name" value="MFS"/>
</dbReference>
<keyword evidence="5 7" id="KW-1133">Transmembrane helix</keyword>
<dbReference type="InterPro" id="IPR020846">
    <property type="entry name" value="MFS_dom"/>
</dbReference>
<dbReference type="InterPro" id="IPR036259">
    <property type="entry name" value="MFS_trans_sf"/>
</dbReference>
<feature type="transmembrane region" description="Helical" evidence="7">
    <location>
        <begin position="316"/>
        <end position="334"/>
    </location>
</feature>
<evidence type="ECO:0000256" key="4">
    <source>
        <dbReference type="ARBA" id="ARBA00022692"/>
    </source>
</evidence>
<sequence>MTDRTAPPPVQSSYPRIPRGLALTGLATSMFLIILDTAMVNLAGSAIRDGLGLTAAELAIVVDSYLVAFAGLLLLGGRLADVLGARRVFTAGMVLYLAACAVCALAVTGPMLIAGRIGQGVGAAIVVPSSLALMLAIYESPAARTRALGIWGIVSGAGSLLGIFAGGLLTQAVGWQSVFWAPVPFGLLSMLIVMRTVPSFPGRPGRFDLAGAVAITVGVSALAFGMVAASEAGWSNPGTLVGIPVGLAAIAAFIAAERRSTHPLVPLGVLRRGPIVTASAVMALLGATLTSLFFFLPLYQQDVLGMTPAAAGTTQTPIAVMLITCAGLAPALTNRIGLGRALPVAVALLLAGILWLAINPVSSGYSVHLLGSFTLIGAGLGLGIVNATTMAVRDSGEGESGLLSGLVNAAQQLGGAIGLAALAGIAIGATGGHGDIDFTTAFFSQAALMAVALVVALAGGRRSRERALAAAAS</sequence>
<dbReference type="Gene3D" id="1.20.1720.10">
    <property type="entry name" value="Multidrug resistance protein D"/>
    <property type="match status" value="1"/>
</dbReference>
<dbReference type="GO" id="GO:0022857">
    <property type="term" value="F:transmembrane transporter activity"/>
    <property type="evidence" value="ECO:0007669"/>
    <property type="project" value="InterPro"/>
</dbReference>
<dbReference type="GO" id="GO:0005886">
    <property type="term" value="C:plasma membrane"/>
    <property type="evidence" value="ECO:0007669"/>
    <property type="project" value="UniProtKB-SubCell"/>
</dbReference>
<dbReference type="Proteomes" id="UP000198662">
    <property type="component" value="Unassembled WGS sequence"/>
</dbReference>
<evidence type="ECO:0000256" key="7">
    <source>
        <dbReference type="SAM" id="Phobius"/>
    </source>
</evidence>
<feature type="transmembrane region" description="Helical" evidence="7">
    <location>
        <begin position="234"/>
        <end position="255"/>
    </location>
</feature>
<evidence type="ECO:0000259" key="8">
    <source>
        <dbReference type="PROSITE" id="PS50850"/>
    </source>
</evidence>
<organism evidence="9 10">
    <name type="scientific">Glycomyces sambucus</name>
    <dbReference type="NCBI Taxonomy" id="380244"/>
    <lineage>
        <taxon>Bacteria</taxon>
        <taxon>Bacillati</taxon>
        <taxon>Actinomycetota</taxon>
        <taxon>Actinomycetes</taxon>
        <taxon>Glycomycetales</taxon>
        <taxon>Glycomycetaceae</taxon>
        <taxon>Glycomyces</taxon>
    </lineage>
</organism>
<feature type="transmembrane region" description="Helical" evidence="7">
    <location>
        <begin position="150"/>
        <end position="173"/>
    </location>
</feature>
<keyword evidence="2" id="KW-0813">Transport</keyword>
<dbReference type="PANTHER" id="PTHR42718">
    <property type="entry name" value="MAJOR FACILITATOR SUPERFAMILY MULTIDRUG TRANSPORTER MFSC"/>
    <property type="match status" value="1"/>
</dbReference>
<dbReference type="PANTHER" id="PTHR42718:SF46">
    <property type="entry name" value="BLR6921 PROTEIN"/>
    <property type="match status" value="1"/>
</dbReference>
<dbReference type="Gene3D" id="1.20.1250.20">
    <property type="entry name" value="MFS general substrate transporter like domains"/>
    <property type="match status" value="1"/>
</dbReference>
<dbReference type="CDD" id="cd17321">
    <property type="entry name" value="MFS_MMR_MDR_like"/>
    <property type="match status" value="1"/>
</dbReference>
<evidence type="ECO:0000256" key="5">
    <source>
        <dbReference type="ARBA" id="ARBA00022989"/>
    </source>
</evidence>
<keyword evidence="4 7" id="KW-0812">Transmembrane</keyword>
<evidence type="ECO:0000256" key="3">
    <source>
        <dbReference type="ARBA" id="ARBA00022475"/>
    </source>
</evidence>
<feature type="transmembrane region" description="Helical" evidence="7">
    <location>
        <begin position="88"/>
        <end position="113"/>
    </location>
</feature>
<evidence type="ECO:0000256" key="1">
    <source>
        <dbReference type="ARBA" id="ARBA00004651"/>
    </source>
</evidence>
<keyword evidence="6 7" id="KW-0472">Membrane</keyword>
<protein>
    <submittedName>
        <fullName evidence="9">Drug resistance transporter, EmrB/QacA subfamily</fullName>
    </submittedName>
</protein>
<dbReference type="STRING" id="380244.SAMN05216298_2121"/>
<dbReference type="RefSeq" id="WP_218126370.1">
    <property type="nucleotide sequence ID" value="NZ_FNGF01000002.1"/>
</dbReference>
<gene>
    <name evidence="9" type="ORF">SAMN05216298_2121</name>
</gene>
<evidence type="ECO:0000313" key="9">
    <source>
        <dbReference type="EMBL" id="SDK93707.1"/>
    </source>
</evidence>
<feature type="transmembrane region" description="Helical" evidence="7">
    <location>
        <begin position="275"/>
        <end position="296"/>
    </location>
</feature>
<evidence type="ECO:0000313" key="10">
    <source>
        <dbReference type="Proteomes" id="UP000198662"/>
    </source>
</evidence>